<organism evidence="1 2">
    <name type="scientific">Scytonema hofmannii PCC 7110</name>
    <dbReference type="NCBI Taxonomy" id="128403"/>
    <lineage>
        <taxon>Bacteria</taxon>
        <taxon>Bacillati</taxon>
        <taxon>Cyanobacteriota</taxon>
        <taxon>Cyanophyceae</taxon>
        <taxon>Nostocales</taxon>
        <taxon>Scytonemataceae</taxon>
        <taxon>Scytonema</taxon>
    </lineage>
</organism>
<protein>
    <submittedName>
        <fullName evidence="1">Uncharacterized protein</fullName>
    </submittedName>
</protein>
<dbReference type="OrthoDB" id="573986at2"/>
<comment type="caution">
    <text evidence="1">The sequence shown here is derived from an EMBL/GenBank/DDBJ whole genome shotgun (WGS) entry which is preliminary data.</text>
</comment>
<sequence length="109" mass="12663">MSNTDTTIFYPVYYRIVERRGNGWAFTKGEPFINWFNAPWLPQQDLFAAFGISMKKVALELFRINGGKQGYYIANLLDKKYYYCGTQWEDVKTKLEELGIARPDPMSAS</sequence>
<gene>
    <name evidence="1" type="ORF">WA1_13775</name>
</gene>
<keyword evidence="2" id="KW-1185">Reference proteome</keyword>
<accession>A0A139XEW4</accession>
<name>A0A139XEW4_9CYAN</name>
<dbReference type="Proteomes" id="UP000076925">
    <property type="component" value="Unassembled WGS sequence"/>
</dbReference>
<dbReference type="RefSeq" id="WP_017747783.1">
    <property type="nucleotide sequence ID" value="NZ_KQ976354.1"/>
</dbReference>
<dbReference type="EMBL" id="ANNX02000016">
    <property type="protein sequence ID" value="KYC43162.1"/>
    <property type="molecule type" value="Genomic_DNA"/>
</dbReference>
<proteinExistence type="predicted"/>
<reference evidence="1 2" key="1">
    <citation type="journal article" date="2013" name="Genome Biol. Evol.">
        <title>Genomes of Stigonematalean cyanobacteria (subsection V) and the evolution of oxygenic photosynthesis from prokaryotes to plastids.</title>
        <authorList>
            <person name="Dagan T."/>
            <person name="Roettger M."/>
            <person name="Stucken K."/>
            <person name="Landan G."/>
            <person name="Koch R."/>
            <person name="Major P."/>
            <person name="Gould S.B."/>
            <person name="Goremykin V.V."/>
            <person name="Rippka R."/>
            <person name="Tandeau de Marsac N."/>
            <person name="Gugger M."/>
            <person name="Lockhart P.J."/>
            <person name="Allen J.F."/>
            <person name="Brune I."/>
            <person name="Maus I."/>
            <person name="Puhler A."/>
            <person name="Martin W.F."/>
        </authorList>
    </citation>
    <scope>NUCLEOTIDE SEQUENCE [LARGE SCALE GENOMIC DNA]</scope>
    <source>
        <strain evidence="1 2">PCC 7110</strain>
    </source>
</reference>
<evidence type="ECO:0000313" key="2">
    <source>
        <dbReference type="Proteomes" id="UP000076925"/>
    </source>
</evidence>
<dbReference type="AlphaFoldDB" id="A0A139XEW4"/>
<evidence type="ECO:0000313" key="1">
    <source>
        <dbReference type="EMBL" id="KYC43162.1"/>
    </source>
</evidence>